<dbReference type="GO" id="GO:0015271">
    <property type="term" value="F:outward rectifier potassium channel activity"/>
    <property type="evidence" value="ECO:0007669"/>
    <property type="project" value="TreeGrafter"/>
</dbReference>
<feature type="transmembrane region" description="Helical" evidence="10">
    <location>
        <begin position="359"/>
        <end position="378"/>
    </location>
</feature>
<evidence type="ECO:0000313" key="13">
    <source>
        <dbReference type="Proteomes" id="UP001461498"/>
    </source>
</evidence>
<dbReference type="GO" id="GO:0022841">
    <property type="term" value="F:potassium ion leak channel activity"/>
    <property type="evidence" value="ECO:0007669"/>
    <property type="project" value="TreeGrafter"/>
</dbReference>
<dbReference type="Pfam" id="PF07885">
    <property type="entry name" value="Ion_trans_2"/>
    <property type="match status" value="2"/>
</dbReference>
<gene>
    <name evidence="12" type="ORF">O3M35_004693</name>
</gene>
<feature type="region of interest" description="Disordered" evidence="9">
    <location>
        <begin position="202"/>
        <end position="234"/>
    </location>
</feature>
<dbReference type="PANTHER" id="PTHR11003">
    <property type="entry name" value="POTASSIUM CHANNEL, SUBFAMILY K"/>
    <property type="match status" value="1"/>
</dbReference>
<dbReference type="Proteomes" id="UP001461498">
    <property type="component" value="Unassembled WGS sequence"/>
</dbReference>
<reference evidence="12 13" key="1">
    <citation type="submission" date="2022-12" db="EMBL/GenBank/DDBJ databases">
        <title>Chromosome-level genome assembly of true bugs.</title>
        <authorList>
            <person name="Ma L."/>
            <person name="Li H."/>
        </authorList>
    </citation>
    <scope>NUCLEOTIDE SEQUENCE [LARGE SCALE GENOMIC DNA]</scope>
    <source>
        <strain evidence="12">Lab_2022b</strain>
    </source>
</reference>
<evidence type="ECO:0000256" key="8">
    <source>
        <dbReference type="RuleBase" id="RU003857"/>
    </source>
</evidence>
<dbReference type="InterPro" id="IPR013099">
    <property type="entry name" value="K_chnl_dom"/>
</dbReference>
<comment type="similarity">
    <text evidence="8">Belongs to the two pore domain potassium channel (TC 1.A.1.8) family.</text>
</comment>
<dbReference type="GO" id="GO:0030322">
    <property type="term" value="P:stabilization of membrane potential"/>
    <property type="evidence" value="ECO:0007669"/>
    <property type="project" value="TreeGrafter"/>
</dbReference>
<evidence type="ECO:0000313" key="12">
    <source>
        <dbReference type="EMBL" id="KAK9497360.1"/>
    </source>
</evidence>
<sequence length="473" mass="53949">MDNEEESRCAQKCTKILYFLWKIFTCIFTHILLVTMVVGYCLLGAATFESLEKENEIFVKRNVTYMRSNVTEDIWQITHEMDVLHQVNWTNKTTQRLREFENELVVAIKKSGWDGDEDTKVLQWTFAGSLFYSIIVITTIGYGHIAPKTFWGKVTTIFYAIVGIPLMLLCLSNIGDIMATSFRFIYWKVCCYSCTREEAHRNASRRRRTRSRTPYSPDRKSMSLTPRGTAKFDSIGNDSILTRERAQSAGAVNEDRPEIFTNKYAIEKEEFNNIKDVRGKINLINNNRLSVPRQTASLDRNVHLTRSASVHGTSASRHKDSPLSIAPSVNNSRGWQTSSYRSTSSVSQPQQSSQPTKPVPIWLCVFLVVSYIIGGTLLFSDWEDWNYADSAYFCFITLTTIGFGDFVPAQRVNRKNGEMSIALCSLYLLFGIALLAMSFNLVQEEVISNVKKIARSLGILKDVNRIQEDSDYE</sequence>
<evidence type="ECO:0000256" key="9">
    <source>
        <dbReference type="SAM" id="MobiDB-lite"/>
    </source>
</evidence>
<keyword evidence="7 8" id="KW-0407">Ion channel</keyword>
<feature type="transmembrane region" description="Helical" evidence="10">
    <location>
        <begin position="421"/>
        <end position="442"/>
    </location>
</feature>
<keyword evidence="5 8" id="KW-0406">Ion transport</keyword>
<accession>A0AAW1CHB8</accession>
<evidence type="ECO:0000256" key="10">
    <source>
        <dbReference type="SAM" id="Phobius"/>
    </source>
</evidence>
<evidence type="ECO:0000256" key="1">
    <source>
        <dbReference type="ARBA" id="ARBA00004141"/>
    </source>
</evidence>
<keyword evidence="4 10" id="KW-1133">Transmembrane helix</keyword>
<keyword evidence="2 8" id="KW-0813">Transport</keyword>
<dbReference type="PANTHER" id="PTHR11003:SF334">
    <property type="entry name" value="FI03418P"/>
    <property type="match status" value="1"/>
</dbReference>
<dbReference type="SUPFAM" id="SSF81324">
    <property type="entry name" value="Voltage-gated potassium channels"/>
    <property type="match status" value="2"/>
</dbReference>
<evidence type="ECO:0000259" key="11">
    <source>
        <dbReference type="Pfam" id="PF07885"/>
    </source>
</evidence>
<comment type="caution">
    <text evidence="12">The sequence shown here is derived from an EMBL/GenBank/DDBJ whole genome shotgun (WGS) entry which is preliminary data.</text>
</comment>
<keyword evidence="6 10" id="KW-0472">Membrane</keyword>
<proteinExistence type="inferred from homology"/>
<dbReference type="AlphaFoldDB" id="A0AAW1CHB8"/>
<dbReference type="GO" id="GO:0005886">
    <property type="term" value="C:plasma membrane"/>
    <property type="evidence" value="ECO:0007669"/>
    <property type="project" value="TreeGrafter"/>
</dbReference>
<evidence type="ECO:0000256" key="2">
    <source>
        <dbReference type="ARBA" id="ARBA00022448"/>
    </source>
</evidence>
<dbReference type="Gene3D" id="1.10.287.70">
    <property type="match status" value="1"/>
</dbReference>
<feature type="transmembrane region" description="Helical" evidence="10">
    <location>
        <begin position="20"/>
        <end position="43"/>
    </location>
</feature>
<evidence type="ECO:0000256" key="6">
    <source>
        <dbReference type="ARBA" id="ARBA00023136"/>
    </source>
</evidence>
<keyword evidence="13" id="KW-1185">Reference proteome</keyword>
<dbReference type="PRINTS" id="PR01333">
    <property type="entry name" value="2POREKCHANEL"/>
</dbReference>
<evidence type="ECO:0000256" key="7">
    <source>
        <dbReference type="ARBA" id="ARBA00023303"/>
    </source>
</evidence>
<name>A0AAW1CHB8_9HEMI</name>
<organism evidence="12 13">
    <name type="scientific">Rhynocoris fuscipes</name>
    <dbReference type="NCBI Taxonomy" id="488301"/>
    <lineage>
        <taxon>Eukaryota</taxon>
        <taxon>Metazoa</taxon>
        <taxon>Ecdysozoa</taxon>
        <taxon>Arthropoda</taxon>
        <taxon>Hexapoda</taxon>
        <taxon>Insecta</taxon>
        <taxon>Pterygota</taxon>
        <taxon>Neoptera</taxon>
        <taxon>Paraneoptera</taxon>
        <taxon>Hemiptera</taxon>
        <taxon>Heteroptera</taxon>
        <taxon>Panheteroptera</taxon>
        <taxon>Cimicomorpha</taxon>
        <taxon>Reduviidae</taxon>
        <taxon>Harpactorinae</taxon>
        <taxon>Harpactorini</taxon>
        <taxon>Rhynocoris</taxon>
    </lineage>
</organism>
<dbReference type="EMBL" id="JAPXFL010000015">
    <property type="protein sequence ID" value="KAK9497360.1"/>
    <property type="molecule type" value="Genomic_DNA"/>
</dbReference>
<feature type="transmembrane region" description="Helical" evidence="10">
    <location>
        <begin position="124"/>
        <end position="145"/>
    </location>
</feature>
<evidence type="ECO:0000256" key="4">
    <source>
        <dbReference type="ARBA" id="ARBA00022989"/>
    </source>
</evidence>
<feature type="compositionally biased region" description="Basic residues" evidence="9">
    <location>
        <begin position="202"/>
        <end position="211"/>
    </location>
</feature>
<feature type="transmembrane region" description="Helical" evidence="10">
    <location>
        <begin position="157"/>
        <end position="179"/>
    </location>
</feature>
<evidence type="ECO:0000256" key="5">
    <source>
        <dbReference type="ARBA" id="ARBA00023065"/>
    </source>
</evidence>
<protein>
    <recommendedName>
        <fullName evidence="11">Potassium channel domain-containing protein</fullName>
    </recommendedName>
</protein>
<feature type="compositionally biased region" description="Polar residues" evidence="9">
    <location>
        <begin position="327"/>
        <end position="337"/>
    </location>
</feature>
<comment type="subcellular location">
    <subcellularLocation>
        <location evidence="1">Membrane</location>
        <topology evidence="1">Multi-pass membrane protein</topology>
    </subcellularLocation>
</comment>
<keyword evidence="3 8" id="KW-0812">Transmembrane</keyword>
<dbReference type="InterPro" id="IPR003280">
    <property type="entry name" value="2pore_dom_K_chnl"/>
</dbReference>
<evidence type="ECO:0000256" key="3">
    <source>
        <dbReference type="ARBA" id="ARBA00022692"/>
    </source>
</evidence>
<feature type="domain" description="Potassium channel" evidence="11">
    <location>
        <begin position="121"/>
        <end position="178"/>
    </location>
</feature>
<feature type="compositionally biased region" description="Low complexity" evidence="9">
    <location>
        <begin position="338"/>
        <end position="356"/>
    </location>
</feature>
<feature type="transmembrane region" description="Helical" evidence="10">
    <location>
        <begin position="390"/>
        <end position="409"/>
    </location>
</feature>
<feature type="region of interest" description="Disordered" evidence="9">
    <location>
        <begin position="307"/>
        <end position="356"/>
    </location>
</feature>
<feature type="domain" description="Potassium channel" evidence="11">
    <location>
        <begin position="367"/>
        <end position="445"/>
    </location>
</feature>